<evidence type="ECO:0000313" key="3">
    <source>
        <dbReference type="EMBL" id="MFD1586390.1"/>
    </source>
</evidence>
<dbReference type="Proteomes" id="UP001597119">
    <property type="component" value="Unassembled WGS sequence"/>
</dbReference>
<keyword evidence="1" id="KW-0812">Transmembrane</keyword>
<gene>
    <name evidence="3" type="ORF">ACFR9U_05315</name>
</gene>
<evidence type="ECO:0000313" key="4">
    <source>
        <dbReference type="Proteomes" id="UP001597119"/>
    </source>
</evidence>
<dbReference type="AlphaFoldDB" id="A0ABD6CA41"/>
<dbReference type="PANTHER" id="PTHR42208">
    <property type="entry name" value="HEAVY METAL TRANSPORTER-RELATED"/>
    <property type="match status" value="1"/>
</dbReference>
<feature type="transmembrane region" description="Helical" evidence="1">
    <location>
        <begin position="14"/>
        <end position="36"/>
    </location>
</feature>
<name>A0ABD6CA41_9EURY</name>
<accession>A0ABD6CA41</accession>
<dbReference type="EMBL" id="JBHUDJ010000002">
    <property type="protein sequence ID" value="MFD1586390.1"/>
    <property type="molecule type" value="Genomic_DNA"/>
</dbReference>
<feature type="transmembrane region" description="Helical" evidence="1">
    <location>
        <begin position="217"/>
        <end position="238"/>
    </location>
</feature>
<feature type="transmembrane region" description="Helical" evidence="1">
    <location>
        <begin position="181"/>
        <end position="205"/>
    </location>
</feature>
<feature type="transmembrane region" description="Helical" evidence="1">
    <location>
        <begin position="95"/>
        <end position="115"/>
    </location>
</feature>
<feature type="transmembrane region" description="Helical" evidence="1">
    <location>
        <begin position="149"/>
        <end position="169"/>
    </location>
</feature>
<protein>
    <submittedName>
        <fullName evidence="3">Sulfite exporter TauE/SafE family protein</fullName>
    </submittedName>
</protein>
<dbReference type="InterPro" id="IPR039447">
    <property type="entry name" value="UreH-like_TM_dom"/>
</dbReference>
<dbReference type="Pfam" id="PF13386">
    <property type="entry name" value="DsbD_2"/>
    <property type="match status" value="1"/>
</dbReference>
<keyword evidence="4" id="KW-1185">Reference proteome</keyword>
<evidence type="ECO:0000259" key="2">
    <source>
        <dbReference type="Pfam" id="PF13386"/>
    </source>
</evidence>
<sequence>MVGGAYAFAPQLELVVFFTVGLLGGAHCLGMCGPLVTMYASRMGDDGPVSFGEIRQHLLFNTGRTATYALVGGLMGAIGSVVYDAAAIAQAANGVRAVVGVVVGTVVVLVGVSYLRGGAGGPLARIEAAGGVAAKLTARVDTWVEGPRILGLGALHAALPCPLLFPAYLYALARGDPVEGAVALGVLGAGTFPSLFVYGTVVNAAPKQWLGRVHRGLGVAFLVLGYLPLSHGLVLLGVPVPYPPIHDLIYQPIDTLIGAAQYCLPA</sequence>
<evidence type="ECO:0000256" key="1">
    <source>
        <dbReference type="SAM" id="Phobius"/>
    </source>
</evidence>
<feature type="transmembrane region" description="Helical" evidence="1">
    <location>
        <begin position="65"/>
        <end position="83"/>
    </location>
</feature>
<keyword evidence="1" id="KW-1133">Transmembrane helix</keyword>
<comment type="caution">
    <text evidence="3">The sequence shown here is derived from an EMBL/GenBank/DDBJ whole genome shotgun (WGS) entry which is preliminary data.</text>
</comment>
<feature type="domain" description="Urease accessory protein UreH-like transmembrane" evidence="2">
    <location>
        <begin position="17"/>
        <end position="226"/>
    </location>
</feature>
<dbReference type="PANTHER" id="PTHR42208:SF1">
    <property type="entry name" value="HEAVY METAL TRANSPORTER"/>
    <property type="match status" value="1"/>
</dbReference>
<reference evidence="3 4" key="1">
    <citation type="journal article" date="2019" name="Int. J. Syst. Evol. Microbiol.">
        <title>The Global Catalogue of Microorganisms (GCM) 10K type strain sequencing project: providing services to taxonomists for standard genome sequencing and annotation.</title>
        <authorList>
            <consortium name="The Broad Institute Genomics Platform"/>
            <consortium name="The Broad Institute Genome Sequencing Center for Infectious Disease"/>
            <person name="Wu L."/>
            <person name="Ma J."/>
        </authorList>
    </citation>
    <scope>NUCLEOTIDE SEQUENCE [LARGE SCALE GENOMIC DNA]</scope>
    <source>
        <strain evidence="3 4">CGMCC 1.12125</strain>
    </source>
</reference>
<dbReference type="RefSeq" id="WP_247379842.1">
    <property type="nucleotide sequence ID" value="NZ_JALLGV010000007.1"/>
</dbReference>
<organism evidence="3 4">
    <name type="scientific">Halorientalis brevis</name>
    <dbReference type="NCBI Taxonomy" id="1126241"/>
    <lineage>
        <taxon>Archaea</taxon>
        <taxon>Methanobacteriati</taxon>
        <taxon>Methanobacteriota</taxon>
        <taxon>Stenosarchaea group</taxon>
        <taxon>Halobacteria</taxon>
        <taxon>Halobacteriales</taxon>
        <taxon>Haloarculaceae</taxon>
        <taxon>Halorientalis</taxon>
    </lineage>
</organism>
<proteinExistence type="predicted"/>
<keyword evidence="1" id="KW-0472">Membrane</keyword>